<feature type="domain" description="IstB-like ATP-binding" evidence="1">
    <location>
        <begin position="17"/>
        <end position="226"/>
    </location>
</feature>
<sequence length="245" mass="27374">MRVVVRPNGQRFAEACECRQTRKLSYAFGRSRIPPKYEEATLESYDIKGPATDASLQMAQIVAKRFADDYPAMMTPGRGLMFSGSSGLGKTHLAVGILKVLVLEKGCNGLFCYYQQLLKDIQNSWNPLTSTTELQVLEPVFNAEVLVLDDLGSVKPTDWVWDTVAMVLNTRYNQKRVTIVTTNFENLPSGGAGGGLTLGDRIGDRMRSRLLEMCREVKMQGADYRETLGREENNASKFGKMTKRN</sequence>
<dbReference type="KEGG" id="abas:ACPOL_6702"/>
<dbReference type="RefSeq" id="WP_236657585.1">
    <property type="nucleotide sequence ID" value="NZ_CP030840.1"/>
</dbReference>
<keyword evidence="2" id="KW-0067">ATP-binding</keyword>
<name>A0A2Z5GB16_9BACT</name>
<organism evidence="2 3">
    <name type="scientific">Acidisarcina polymorpha</name>
    <dbReference type="NCBI Taxonomy" id="2211140"/>
    <lineage>
        <taxon>Bacteria</taxon>
        <taxon>Pseudomonadati</taxon>
        <taxon>Acidobacteriota</taxon>
        <taxon>Terriglobia</taxon>
        <taxon>Terriglobales</taxon>
        <taxon>Acidobacteriaceae</taxon>
        <taxon>Acidisarcina</taxon>
    </lineage>
</organism>
<dbReference type="Proteomes" id="UP000253606">
    <property type="component" value="Chromosome"/>
</dbReference>
<evidence type="ECO:0000259" key="1">
    <source>
        <dbReference type="Pfam" id="PF01695"/>
    </source>
</evidence>
<dbReference type="EMBL" id="CP030840">
    <property type="protein sequence ID" value="AXC15914.1"/>
    <property type="molecule type" value="Genomic_DNA"/>
</dbReference>
<keyword evidence="2" id="KW-0547">Nucleotide-binding</keyword>
<evidence type="ECO:0000313" key="2">
    <source>
        <dbReference type="EMBL" id="AXC15914.1"/>
    </source>
</evidence>
<keyword evidence="2" id="KW-0347">Helicase</keyword>
<dbReference type="GO" id="GO:0005524">
    <property type="term" value="F:ATP binding"/>
    <property type="evidence" value="ECO:0007669"/>
    <property type="project" value="InterPro"/>
</dbReference>
<dbReference type="PANTHER" id="PTHR30050:SF4">
    <property type="entry name" value="ATP-BINDING PROTEIN RV3427C IN INSERTION SEQUENCE-RELATED"/>
    <property type="match status" value="1"/>
</dbReference>
<dbReference type="AlphaFoldDB" id="A0A2Z5GB16"/>
<dbReference type="InterPro" id="IPR027417">
    <property type="entry name" value="P-loop_NTPase"/>
</dbReference>
<dbReference type="PANTHER" id="PTHR30050">
    <property type="entry name" value="CHROMOSOMAL REPLICATION INITIATOR PROTEIN DNAA"/>
    <property type="match status" value="1"/>
</dbReference>
<evidence type="ECO:0000313" key="3">
    <source>
        <dbReference type="Proteomes" id="UP000253606"/>
    </source>
</evidence>
<protein>
    <submittedName>
        <fullName evidence="2">Helicase loader DnaI</fullName>
    </submittedName>
</protein>
<dbReference type="Gene3D" id="3.40.50.300">
    <property type="entry name" value="P-loop containing nucleotide triphosphate hydrolases"/>
    <property type="match status" value="1"/>
</dbReference>
<dbReference type="SUPFAM" id="SSF52540">
    <property type="entry name" value="P-loop containing nucleoside triphosphate hydrolases"/>
    <property type="match status" value="1"/>
</dbReference>
<reference evidence="2 3" key="1">
    <citation type="journal article" date="2018" name="Front. Microbiol.">
        <title>Hydrolytic Capabilities as a Key to Environmental Success: Chitinolytic and Cellulolytic Acidobacteria From Acidic Sub-arctic Soils and Boreal Peatlands.</title>
        <authorList>
            <person name="Belova S.E."/>
            <person name="Ravin N.V."/>
            <person name="Pankratov T.A."/>
            <person name="Rakitin A.L."/>
            <person name="Ivanova A.A."/>
            <person name="Beletsky A.V."/>
            <person name="Mardanov A.V."/>
            <person name="Sinninghe Damste J.S."/>
            <person name="Dedysh S.N."/>
        </authorList>
    </citation>
    <scope>NUCLEOTIDE SEQUENCE [LARGE SCALE GENOMIC DNA]</scope>
    <source>
        <strain evidence="2 3">SBC82</strain>
    </source>
</reference>
<dbReference type="GO" id="GO:0006260">
    <property type="term" value="P:DNA replication"/>
    <property type="evidence" value="ECO:0007669"/>
    <property type="project" value="TreeGrafter"/>
</dbReference>
<keyword evidence="3" id="KW-1185">Reference proteome</keyword>
<accession>A0A2Z5GB16</accession>
<dbReference type="Pfam" id="PF01695">
    <property type="entry name" value="IstB_IS21"/>
    <property type="match status" value="1"/>
</dbReference>
<keyword evidence="2" id="KW-0378">Hydrolase</keyword>
<dbReference type="InterPro" id="IPR002611">
    <property type="entry name" value="IstB_ATP-bd"/>
</dbReference>
<gene>
    <name evidence="2" type="ORF">ACPOL_6702</name>
</gene>
<proteinExistence type="predicted"/>
<dbReference type="GO" id="GO:0004386">
    <property type="term" value="F:helicase activity"/>
    <property type="evidence" value="ECO:0007669"/>
    <property type="project" value="UniProtKB-KW"/>
</dbReference>